<reference evidence="1" key="1">
    <citation type="submission" date="2024-12" db="EMBL/GenBank/DDBJ databases">
        <title>Comparative genomics and development of molecular markers within Purpureocillium lilacinum and among Purpureocillium species.</title>
        <authorList>
            <person name="Yeh Z.-Y."/>
            <person name="Ni N.-T."/>
            <person name="Lo P.-H."/>
            <person name="Mushyakhwo K."/>
            <person name="Lin C.-F."/>
            <person name="Nai Y.-S."/>
        </authorList>
    </citation>
    <scope>NUCLEOTIDE SEQUENCE</scope>
    <source>
        <strain evidence="1">NCHU-NPUST-175</strain>
    </source>
</reference>
<evidence type="ECO:0000313" key="1">
    <source>
        <dbReference type="EMBL" id="KAL3964796.1"/>
    </source>
</evidence>
<evidence type="ECO:0000313" key="2">
    <source>
        <dbReference type="Proteomes" id="UP001638806"/>
    </source>
</evidence>
<gene>
    <name evidence="1" type="ORF">ACCO45_001800</name>
</gene>
<proteinExistence type="predicted"/>
<comment type="caution">
    <text evidence="1">The sequence shown here is derived from an EMBL/GenBank/DDBJ whole genome shotgun (WGS) entry which is preliminary data.</text>
</comment>
<protein>
    <submittedName>
        <fullName evidence="1">Uncharacterized protein</fullName>
    </submittedName>
</protein>
<accession>A0ACC4EAU6</accession>
<sequence length="644" mass="68577">MSRHLATSYQTKGEGEGGWGTNLTPAAAMVSHPTTRKAAVHCGYGGWLSSREPRTGARTKSMEALAEMASIRDIRYCLFWSRRNIGGLDAEEARVTINLSHRPLLPIPSTQPCLPLLCPTLSGWRISARARCEILTSTCSSASCCRPLVATALGGQVKPRWGKPTEPVTYTTTTVCPVTSTVTTRGTTYCVTSLTTSTITVTDCNGCSGGVTTVPGPPVTKGTTTFVEITYTTVCPVTETITGPGHTTVKTRTATSTIVTHVPTTIVKSIPGPTKTRTKTDVVFTTFTSLCPVTETTTISGKKQTITFTKTSVIETIVPTTVQETVRQPNRTKTATEVQFSTITSLCPVTETRTISGTKVTVTFTTTKLITTAIQTTVPETVTKPGRTVTATDVEFSTITTVCPVTEVTTISGTRVTRTFSTTKTIQTAVQTTIHETVRQPDTTATATDVSLTTITSLCPVTRVTTIGGKERTITFTTTKLIETNIPTTVQKTVERPDVTATATEEELQTVTNIQPVTEVITVGGERKTIVHTTTKVIEVSKPKTVFQTVTEPGTTEKSLEVVFVTETREFPVTKTIVIPGGKVTEIIQTTRTEVVSTPATFTVTQSAPPVTTTATQVPTAGAQTNNVPAAAVFAGVAGFMALL</sequence>
<dbReference type="Proteomes" id="UP001638806">
    <property type="component" value="Unassembled WGS sequence"/>
</dbReference>
<name>A0ACC4EAU6_PURLI</name>
<keyword evidence="2" id="KW-1185">Reference proteome</keyword>
<dbReference type="EMBL" id="JBGNUJ010000002">
    <property type="protein sequence ID" value="KAL3964796.1"/>
    <property type="molecule type" value="Genomic_DNA"/>
</dbReference>
<organism evidence="1 2">
    <name type="scientific">Purpureocillium lilacinum</name>
    <name type="common">Paecilomyces lilacinus</name>
    <dbReference type="NCBI Taxonomy" id="33203"/>
    <lineage>
        <taxon>Eukaryota</taxon>
        <taxon>Fungi</taxon>
        <taxon>Dikarya</taxon>
        <taxon>Ascomycota</taxon>
        <taxon>Pezizomycotina</taxon>
        <taxon>Sordariomycetes</taxon>
        <taxon>Hypocreomycetidae</taxon>
        <taxon>Hypocreales</taxon>
        <taxon>Ophiocordycipitaceae</taxon>
        <taxon>Purpureocillium</taxon>
    </lineage>
</organism>